<evidence type="ECO:0000256" key="1">
    <source>
        <dbReference type="SAM" id="MobiDB-lite"/>
    </source>
</evidence>
<feature type="region of interest" description="Disordered" evidence="1">
    <location>
        <begin position="1"/>
        <end position="62"/>
    </location>
</feature>
<accession>A0A8E5HXP8</accession>
<dbReference type="RefSeq" id="XP_043001070.1">
    <property type="nucleotide sequence ID" value="XM_043145135.1"/>
</dbReference>
<evidence type="ECO:0000313" key="3">
    <source>
        <dbReference type="Proteomes" id="UP000027002"/>
    </source>
</evidence>
<feature type="compositionally biased region" description="Polar residues" evidence="1">
    <location>
        <begin position="28"/>
        <end position="40"/>
    </location>
</feature>
<dbReference type="EMBL" id="CP072758">
    <property type="protein sequence ID" value="QUC23397.1"/>
    <property type="molecule type" value="Genomic_DNA"/>
</dbReference>
<name>A0A8E5HXP8_USTVR</name>
<reference evidence="2" key="1">
    <citation type="submission" date="2020-03" db="EMBL/GenBank/DDBJ databases">
        <title>A mixture of massive structural variations and highly conserved coding sequences in Ustilaginoidea virens genome.</title>
        <authorList>
            <person name="Zhang K."/>
            <person name="Zhao Z."/>
            <person name="Zhang Z."/>
            <person name="Li Y."/>
            <person name="Hsiang T."/>
            <person name="Sun W."/>
        </authorList>
    </citation>
    <scope>NUCLEOTIDE SEQUENCE</scope>
    <source>
        <strain evidence="2">UV-8b</strain>
    </source>
</reference>
<organism evidence="2 3">
    <name type="scientific">Ustilaginoidea virens</name>
    <name type="common">Rice false smut fungus</name>
    <name type="synonym">Villosiclava virens</name>
    <dbReference type="NCBI Taxonomy" id="1159556"/>
    <lineage>
        <taxon>Eukaryota</taxon>
        <taxon>Fungi</taxon>
        <taxon>Dikarya</taxon>
        <taxon>Ascomycota</taxon>
        <taxon>Pezizomycotina</taxon>
        <taxon>Sordariomycetes</taxon>
        <taxon>Hypocreomycetidae</taxon>
        <taxon>Hypocreales</taxon>
        <taxon>Clavicipitaceae</taxon>
        <taxon>Ustilaginoidea</taxon>
    </lineage>
</organism>
<proteinExistence type="predicted"/>
<feature type="region of interest" description="Disordered" evidence="1">
    <location>
        <begin position="142"/>
        <end position="166"/>
    </location>
</feature>
<gene>
    <name evidence="2" type="ORF">UV8b_07638</name>
</gene>
<sequence length="166" mass="18325">MPRGQRSKARQTQNHQGNRHHGPFFPASDNQTTPRPSTRPRSLAPVGRNTDMAVGPKNPDATLQPVIRVPRRATSVCGVRRAACGVRLLRQVGRARARAGGNLRQLGRSAAARPTLWKRPRFPGGQPRQPLVAARSVQNVTPRRGHHLLRGQHRDASSSAESRLWC</sequence>
<dbReference type="Proteomes" id="UP000027002">
    <property type="component" value="Chromosome 6"/>
</dbReference>
<feature type="compositionally biased region" description="Polar residues" evidence="1">
    <location>
        <begin position="157"/>
        <end position="166"/>
    </location>
</feature>
<dbReference type="KEGG" id="uvi:66068415"/>
<evidence type="ECO:0000313" key="2">
    <source>
        <dbReference type="EMBL" id="QUC23397.1"/>
    </source>
</evidence>
<protein>
    <submittedName>
        <fullName evidence="2">Uncharacterized protein</fullName>
    </submittedName>
</protein>
<dbReference type="GeneID" id="66068415"/>
<dbReference type="AlphaFoldDB" id="A0A8E5HXP8"/>
<keyword evidence="3" id="KW-1185">Reference proteome</keyword>